<gene>
    <name evidence="4" type="ORF">OF850_07545</name>
</gene>
<evidence type="ECO:0000259" key="2">
    <source>
        <dbReference type="Pfam" id="PF09423"/>
    </source>
</evidence>
<proteinExistence type="predicted"/>
<dbReference type="InterPro" id="IPR038607">
    <property type="entry name" value="PhoD-like_sf"/>
</dbReference>
<dbReference type="Pfam" id="PF16655">
    <property type="entry name" value="PhoD_N"/>
    <property type="match status" value="1"/>
</dbReference>
<dbReference type="PANTHER" id="PTHR43606:SF2">
    <property type="entry name" value="ALKALINE PHOSPHATASE FAMILY PROTEIN (AFU_ORTHOLOGUE AFUA_5G03860)"/>
    <property type="match status" value="1"/>
</dbReference>
<protein>
    <submittedName>
        <fullName evidence="4">Alkaline phosphatase D family protein</fullName>
    </submittedName>
</protein>
<feature type="domain" description="Phospholipase D N-terminal" evidence="3">
    <location>
        <begin position="30"/>
        <end position="126"/>
    </location>
</feature>
<reference evidence="4 5" key="1">
    <citation type="submission" date="2022-10" db="EMBL/GenBank/DDBJ databases">
        <title>Roseococcus glaciei nov., sp. nov., isolated from glacier.</title>
        <authorList>
            <person name="Liu Q."/>
            <person name="Xin Y.-H."/>
        </authorList>
    </citation>
    <scope>NUCLEOTIDE SEQUENCE [LARGE SCALE GENOMIC DNA]</scope>
    <source>
        <strain evidence="4 5">MDT2-1-1</strain>
    </source>
</reference>
<dbReference type="InterPro" id="IPR029052">
    <property type="entry name" value="Metallo-depent_PP-like"/>
</dbReference>
<keyword evidence="1" id="KW-0732">Signal</keyword>
<dbReference type="InterPro" id="IPR052900">
    <property type="entry name" value="Phospholipid_Metab_Enz"/>
</dbReference>
<feature type="signal peptide" evidence="1">
    <location>
        <begin position="1"/>
        <end position="23"/>
    </location>
</feature>
<dbReference type="SUPFAM" id="SSF56300">
    <property type="entry name" value="Metallo-dependent phosphatases"/>
    <property type="match status" value="1"/>
</dbReference>
<dbReference type="Pfam" id="PF09423">
    <property type="entry name" value="PhoD"/>
    <property type="match status" value="1"/>
</dbReference>
<evidence type="ECO:0000256" key="1">
    <source>
        <dbReference type="SAM" id="SignalP"/>
    </source>
</evidence>
<evidence type="ECO:0000313" key="4">
    <source>
        <dbReference type="EMBL" id="MCW8085475.1"/>
    </source>
</evidence>
<dbReference type="RefSeq" id="WP_301589370.1">
    <property type="nucleotide sequence ID" value="NZ_JAPFQI010000003.1"/>
</dbReference>
<dbReference type="EMBL" id="JAPFQI010000003">
    <property type="protein sequence ID" value="MCW8085475.1"/>
    <property type="molecule type" value="Genomic_DNA"/>
</dbReference>
<comment type="caution">
    <text evidence="4">The sequence shown here is derived from an EMBL/GenBank/DDBJ whole genome shotgun (WGS) entry which is preliminary data.</text>
</comment>
<accession>A0ABT3NTJ1</accession>
<name>A0ABT3NTJ1_9PROT</name>
<dbReference type="InterPro" id="IPR032093">
    <property type="entry name" value="PhoD_N"/>
</dbReference>
<evidence type="ECO:0000259" key="3">
    <source>
        <dbReference type="Pfam" id="PF16655"/>
    </source>
</evidence>
<dbReference type="PANTHER" id="PTHR43606">
    <property type="entry name" value="PHOSPHATASE, PUTATIVE (AFU_ORTHOLOGUE AFUA_6G08710)-RELATED"/>
    <property type="match status" value="1"/>
</dbReference>
<feature type="chain" id="PRO_5047215679" evidence="1">
    <location>
        <begin position="24"/>
        <end position="502"/>
    </location>
</feature>
<evidence type="ECO:0000313" key="5">
    <source>
        <dbReference type="Proteomes" id="UP001526430"/>
    </source>
</evidence>
<keyword evidence="5" id="KW-1185">Reference proteome</keyword>
<dbReference type="Gene3D" id="2.60.40.380">
    <property type="entry name" value="Purple acid phosphatase-like, N-terminal"/>
    <property type="match status" value="1"/>
</dbReference>
<dbReference type="InterPro" id="IPR018946">
    <property type="entry name" value="PhoD-like_MPP"/>
</dbReference>
<sequence length="502" mass="54835">MLPRRFVLALPALVLGTPRSAPASGPIFTLGVASGEPRPDSLVLWTRLAPLPLEPDGGMGAAPAELGWELAEDEGFQRIHRSGRVTATADEAHSVHLELDGLPPGRSFFFRFHARGEASPVGRTRTAPAPEHDGPVRFLAGGCQNWEHGVFTAWAHAAREPDIAFVFHYGDSIYERAGRLPGASGVPVVRSHQGGDCLTLADYRIRHAQYRTDPDLQSLHAAHPVIASYDDHEVENNWAGDHSQQDGSRRFPRLVTPEEFAPRRAAGQQAWWEHMPVARAARDGAYRRFRFGRTLALHVLDTRRFRDDQPCGDGGQTPCPAAFNPQAQMLGAAQEAWLREGLSHANARWQVLAQQIFLSQRILAGDRRSMDSWDGYPAARERLLAMLRGRDCAVLTGDVHRAWAGDVAAEPGGAPVAAEFVATSITSEGDGSDMQRGAAEILSRNPWLRFHSNHRGYTRHEACGDVLEARFMAVPFVSRPGAPLLEAGRRVALAGRPGVVPG</sequence>
<dbReference type="CDD" id="cd07389">
    <property type="entry name" value="MPP_PhoD"/>
    <property type="match status" value="1"/>
</dbReference>
<feature type="domain" description="PhoD-like phosphatase metallophosphatase" evidence="2">
    <location>
        <begin position="141"/>
        <end position="470"/>
    </location>
</feature>
<dbReference type="Proteomes" id="UP001526430">
    <property type="component" value="Unassembled WGS sequence"/>
</dbReference>
<organism evidence="4 5">
    <name type="scientific">Sabulicella glaciei</name>
    <dbReference type="NCBI Taxonomy" id="2984948"/>
    <lineage>
        <taxon>Bacteria</taxon>
        <taxon>Pseudomonadati</taxon>
        <taxon>Pseudomonadota</taxon>
        <taxon>Alphaproteobacteria</taxon>
        <taxon>Acetobacterales</taxon>
        <taxon>Acetobacteraceae</taxon>
        <taxon>Sabulicella</taxon>
    </lineage>
</organism>
<dbReference type="Gene3D" id="3.60.21.70">
    <property type="entry name" value="PhoD-like phosphatase"/>
    <property type="match status" value="1"/>
</dbReference>